<feature type="transmembrane region" description="Helical" evidence="8">
    <location>
        <begin position="72"/>
        <end position="94"/>
    </location>
</feature>
<accession>A0ABT6KK19</accession>
<protein>
    <submittedName>
        <fullName evidence="10">Spermidine/putrescine transport system permease protein</fullName>
    </submittedName>
</protein>
<dbReference type="PANTHER" id="PTHR43357:SF4">
    <property type="entry name" value="INNER MEMBRANE ABC TRANSPORTER PERMEASE PROTEIN YDCV"/>
    <property type="match status" value="1"/>
</dbReference>
<evidence type="ECO:0000256" key="6">
    <source>
        <dbReference type="ARBA" id="ARBA00022989"/>
    </source>
</evidence>
<evidence type="ECO:0000256" key="2">
    <source>
        <dbReference type="ARBA" id="ARBA00022448"/>
    </source>
</evidence>
<feature type="domain" description="ABC transmembrane type-1" evidence="9">
    <location>
        <begin position="76"/>
        <end position="263"/>
    </location>
</feature>
<dbReference type="SUPFAM" id="SSF161098">
    <property type="entry name" value="MetI-like"/>
    <property type="match status" value="1"/>
</dbReference>
<evidence type="ECO:0000256" key="3">
    <source>
        <dbReference type="ARBA" id="ARBA00022475"/>
    </source>
</evidence>
<reference evidence="10 11" key="1">
    <citation type="submission" date="2023-04" db="EMBL/GenBank/DDBJ databases">
        <title>Genome Encyclopedia of Bacteria and Archaea VI: Functional Genomics of Type Strains.</title>
        <authorList>
            <person name="Whitman W."/>
        </authorList>
    </citation>
    <scope>NUCLEOTIDE SEQUENCE [LARGE SCALE GENOMIC DNA]</scope>
    <source>
        <strain evidence="10 11">SG_E_30_P1</strain>
    </source>
</reference>
<feature type="transmembrane region" description="Helical" evidence="8">
    <location>
        <begin position="114"/>
        <end position="135"/>
    </location>
</feature>
<dbReference type="PROSITE" id="PS50928">
    <property type="entry name" value="ABC_TM1"/>
    <property type="match status" value="1"/>
</dbReference>
<dbReference type="InterPro" id="IPR035906">
    <property type="entry name" value="MetI-like_sf"/>
</dbReference>
<dbReference type="Gene3D" id="1.10.3720.10">
    <property type="entry name" value="MetI-like"/>
    <property type="match status" value="1"/>
</dbReference>
<keyword evidence="5 8" id="KW-0812">Transmembrane</keyword>
<dbReference type="InterPro" id="IPR000515">
    <property type="entry name" value="MetI-like"/>
</dbReference>
<evidence type="ECO:0000256" key="8">
    <source>
        <dbReference type="RuleBase" id="RU363032"/>
    </source>
</evidence>
<feature type="transmembrane region" description="Helical" evidence="8">
    <location>
        <begin position="204"/>
        <end position="223"/>
    </location>
</feature>
<keyword evidence="3" id="KW-1003">Cell membrane</keyword>
<dbReference type="PANTHER" id="PTHR43357">
    <property type="entry name" value="INNER MEMBRANE ABC TRANSPORTER PERMEASE PROTEIN YDCV"/>
    <property type="match status" value="1"/>
</dbReference>
<comment type="subcellular location">
    <subcellularLocation>
        <location evidence="1">Cell inner membrane</location>
        <topology evidence="1">Multi-pass membrane protein</topology>
    </subcellularLocation>
    <subcellularLocation>
        <location evidence="8">Cell membrane</location>
        <topology evidence="8">Multi-pass membrane protein</topology>
    </subcellularLocation>
</comment>
<dbReference type="Proteomes" id="UP001160142">
    <property type="component" value="Unassembled WGS sequence"/>
</dbReference>
<evidence type="ECO:0000313" key="10">
    <source>
        <dbReference type="EMBL" id="MDH6180328.1"/>
    </source>
</evidence>
<organism evidence="10 11">
    <name type="scientific">Antiquaquibacter oligotrophicus</name>
    <dbReference type="NCBI Taxonomy" id="2880260"/>
    <lineage>
        <taxon>Bacteria</taxon>
        <taxon>Bacillati</taxon>
        <taxon>Actinomycetota</taxon>
        <taxon>Actinomycetes</taxon>
        <taxon>Micrococcales</taxon>
        <taxon>Microbacteriaceae</taxon>
        <taxon>Antiquaquibacter</taxon>
    </lineage>
</organism>
<keyword evidence="6 8" id="KW-1133">Transmembrane helix</keyword>
<dbReference type="RefSeq" id="WP_322132689.1">
    <property type="nucleotide sequence ID" value="NZ_CP085036.1"/>
</dbReference>
<keyword evidence="2 8" id="KW-0813">Transport</keyword>
<feature type="transmembrane region" description="Helical" evidence="8">
    <location>
        <begin position="21"/>
        <end position="40"/>
    </location>
</feature>
<keyword evidence="7 8" id="KW-0472">Membrane</keyword>
<dbReference type="CDD" id="cd06261">
    <property type="entry name" value="TM_PBP2"/>
    <property type="match status" value="1"/>
</dbReference>
<evidence type="ECO:0000256" key="4">
    <source>
        <dbReference type="ARBA" id="ARBA00022519"/>
    </source>
</evidence>
<proteinExistence type="inferred from homology"/>
<comment type="similarity">
    <text evidence="8">Belongs to the binding-protein-dependent transport system permease family.</text>
</comment>
<dbReference type="Pfam" id="PF00528">
    <property type="entry name" value="BPD_transp_1"/>
    <property type="match status" value="1"/>
</dbReference>
<sequence length="275" mass="29746">MAAVNRRLQRAHHPGPTAATRTVILVVVALFFALPLVSMVEFTLRGGLEGGYTIDRWVTVFTGQLGPEFNQLWIAIGNSLVLAVVTVVIMLVLLVPTMILIKLSFPRLRPVMEFICLLPITIPAIVLVVGLAPVYRVVSSIFGSGVWTLAFAYGILVLPYAYRAIQAGLDSIDVKTLSEAARSLGAGWATVLFRVIVPNLRRGLLAASFISVAVVLGEFTIASLLNRINLQTALLVVNKADPYIAVIFALLALVFAFLLLVIIGRLGSARRKDNS</sequence>
<evidence type="ECO:0000259" key="9">
    <source>
        <dbReference type="PROSITE" id="PS50928"/>
    </source>
</evidence>
<gene>
    <name evidence="10" type="ORF">M2152_000510</name>
</gene>
<comment type="caution">
    <text evidence="10">The sequence shown here is derived from an EMBL/GenBank/DDBJ whole genome shotgun (WGS) entry which is preliminary data.</text>
</comment>
<evidence type="ECO:0000256" key="1">
    <source>
        <dbReference type="ARBA" id="ARBA00004429"/>
    </source>
</evidence>
<keyword evidence="11" id="KW-1185">Reference proteome</keyword>
<keyword evidence="4" id="KW-0997">Cell inner membrane</keyword>
<evidence type="ECO:0000256" key="5">
    <source>
        <dbReference type="ARBA" id="ARBA00022692"/>
    </source>
</evidence>
<dbReference type="EMBL" id="JARXVQ010000001">
    <property type="protein sequence ID" value="MDH6180328.1"/>
    <property type="molecule type" value="Genomic_DNA"/>
</dbReference>
<feature type="transmembrane region" description="Helical" evidence="8">
    <location>
        <begin position="243"/>
        <end position="263"/>
    </location>
</feature>
<evidence type="ECO:0000256" key="7">
    <source>
        <dbReference type="ARBA" id="ARBA00023136"/>
    </source>
</evidence>
<name>A0ABT6KK19_9MICO</name>
<evidence type="ECO:0000313" key="11">
    <source>
        <dbReference type="Proteomes" id="UP001160142"/>
    </source>
</evidence>
<feature type="transmembrane region" description="Helical" evidence="8">
    <location>
        <begin position="141"/>
        <end position="162"/>
    </location>
</feature>